<proteinExistence type="predicted"/>
<gene>
    <name evidence="2" type="ORF">CRG98_028790</name>
</gene>
<comment type="caution">
    <text evidence="2">The sequence shown here is derived from an EMBL/GenBank/DDBJ whole genome shotgun (WGS) entry which is preliminary data.</text>
</comment>
<sequence>MRMISLRLDMLARLDGTQPWNLLLARTMTDTGELPKLSGRSKWNRLSLMKMASRSLSKSAGGTVPSNSLNLRSRNLSDGSARTKRGNFPANRLLLRSSSNSSFSRPNF</sequence>
<accession>A0A2I0J3I6</accession>
<evidence type="ECO:0000313" key="2">
    <source>
        <dbReference type="EMBL" id="PKI50795.1"/>
    </source>
</evidence>
<organism evidence="2 3">
    <name type="scientific">Punica granatum</name>
    <name type="common">Pomegranate</name>
    <dbReference type="NCBI Taxonomy" id="22663"/>
    <lineage>
        <taxon>Eukaryota</taxon>
        <taxon>Viridiplantae</taxon>
        <taxon>Streptophyta</taxon>
        <taxon>Embryophyta</taxon>
        <taxon>Tracheophyta</taxon>
        <taxon>Spermatophyta</taxon>
        <taxon>Magnoliopsida</taxon>
        <taxon>eudicotyledons</taxon>
        <taxon>Gunneridae</taxon>
        <taxon>Pentapetalae</taxon>
        <taxon>rosids</taxon>
        <taxon>malvids</taxon>
        <taxon>Myrtales</taxon>
        <taxon>Lythraceae</taxon>
        <taxon>Punica</taxon>
    </lineage>
</organism>
<feature type="region of interest" description="Disordered" evidence="1">
    <location>
        <begin position="54"/>
        <end position="91"/>
    </location>
</feature>
<protein>
    <submittedName>
        <fullName evidence="2">Uncharacterized protein</fullName>
    </submittedName>
</protein>
<dbReference type="AlphaFoldDB" id="A0A2I0J3I6"/>
<evidence type="ECO:0000256" key="1">
    <source>
        <dbReference type="SAM" id="MobiDB-lite"/>
    </source>
</evidence>
<name>A0A2I0J3I6_PUNGR</name>
<evidence type="ECO:0000313" key="3">
    <source>
        <dbReference type="Proteomes" id="UP000233551"/>
    </source>
</evidence>
<dbReference type="EMBL" id="PGOL01002080">
    <property type="protein sequence ID" value="PKI50795.1"/>
    <property type="molecule type" value="Genomic_DNA"/>
</dbReference>
<dbReference type="STRING" id="22663.A0A2I0J3I6"/>
<dbReference type="Proteomes" id="UP000233551">
    <property type="component" value="Unassembled WGS sequence"/>
</dbReference>
<reference evidence="2 3" key="1">
    <citation type="submission" date="2017-11" db="EMBL/GenBank/DDBJ databases">
        <title>De-novo sequencing of pomegranate (Punica granatum L.) genome.</title>
        <authorList>
            <person name="Akparov Z."/>
            <person name="Amiraslanov A."/>
            <person name="Hajiyeva S."/>
            <person name="Abbasov M."/>
            <person name="Kaur K."/>
            <person name="Hamwieh A."/>
            <person name="Solovyev V."/>
            <person name="Salamov A."/>
            <person name="Braich B."/>
            <person name="Kosarev P."/>
            <person name="Mahmoud A."/>
            <person name="Hajiyev E."/>
            <person name="Babayeva S."/>
            <person name="Izzatullayeva V."/>
            <person name="Mammadov A."/>
            <person name="Mammadov A."/>
            <person name="Sharifova S."/>
            <person name="Ojaghi J."/>
            <person name="Eynullazada K."/>
            <person name="Bayramov B."/>
            <person name="Abdulazimova A."/>
            <person name="Shahmuradov I."/>
        </authorList>
    </citation>
    <scope>NUCLEOTIDE SEQUENCE [LARGE SCALE GENOMIC DNA]</scope>
    <source>
        <strain evidence="3">cv. AG2017</strain>
        <tissue evidence="2">Leaf</tissue>
    </source>
</reference>
<keyword evidence="3" id="KW-1185">Reference proteome</keyword>
<feature type="compositionally biased region" description="Low complexity" evidence="1">
    <location>
        <begin position="66"/>
        <end position="77"/>
    </location>
</feature>